<dbReference type="RefSeq" id="WP_407593171.1">
    <property type="nucleotide sequence ID" value="NZ_JBHDIY010000002.1"/>
</dbReference>
<accession>A0ABW8UWN7</accession>
<reference evidence="2 3" key="1">
    <citation type="submission" date="2024-08" db="EMBL/GenBank/DDBJ databases">
        <title>Tateyamaria sp. nov., isolated from marine algae.</title>
        <authorList>
            <person name="Choi B.J."/>
            <person name="Kim J.M."/>
            <person name="Lee J.K."/>
            <person name="Choi D.G."/>
            <person name="Bayburt H."/>
            <person name="Baek J.H."/>
            <person name="Han D.M."/>
            <person name="Jeon C.O."/>
        </authorList>
    </citation>
    <scope>NUCLEOTIDE SEQUENCE [LARGE SCALE GENOMIC DNA]</scope>
    <source>
        <strain evidence="2 3">KMU-156</strain>
    </source>
</reference>
<comment type="caution">
    <text evidence="2">The sequence shown here is derived from an EMBL/GenBank/DDBJ whole genome shotgun (WGS) entry which is preliminary data.</text>
</comment>
<sequence length="101" mass="11266">MRAAILALGLAVMAAPLAAQTGPQTCARMKSEDRLGPLSEAQCQCNYSVANQVLDADIRALLFDAWYSGNDNMAKVEQLRPRHRVRREMLQLRDAIKKYCS</sequence>
<protein>
    <submittedName>
        <fullName evidence="2">Uncharacterized protein</fullName>
    </submittedName>
</protein>
<name>A0ABW8UWN7_9RHOB</name>
<dbReference type="EMBL" id="JBHDIY010000002">
    <property type="protein sequence ID" value="MFL4471332.1"/>
    <property type="molecule type" value="Genomic_DNA"/>
</dbReference>
<feature type="signal peptide" evidence="1">
    <location>
        <begin position="1"/>
        <end position="21"/>
    </location>
</feature>
<proteinExistence type="predicted"/>
<feature type="chain" id="PRO_5045931376" evidence="1">
    <location>
        <begin position="22"/>
        <end position="101"/>
    </location>
</feature>
<evidence type="ECO:0000313" key="2">
    <source>
        <dbReference type="EMBL" id="MFL4471332.1"/>
    </source>
</evidence>
<keyword evidence="3" id="KW-1185">Reference proteome</keyword>
<dbReference type="Proteomes" id="UP001627408">
    <property type="component" value="Unassembled WGS sequence"/>
</dbReference>
<evidence type="ECO:0000256" key="1">
    <source>
        <dbReference type="SAM" id="SignalP"/>
    </source>
</evidence>
<evidence type="ECO:0000313" key="3">
    <source>
        <dbReference type="Proteomes" id="UP001627408"/>
    </source>
</evidence>
<gene>
    <name evidence="2" type="ORF">ACERZ8_16135</name>
</gene>
<organism evidence="2 3">
    <name type="scientific">Tateyamaria armeniaca</name>
    <dbReference type="NCBI Taxonomy" id="2518930"/>
    <lineage>
        <taxon>Bacteria</taxon>
        <taxon>Pseudomonadati</taxon>
        <taxon>Pseudomonadota</taxon>
        <taxon>Alphaproteobacteria</taxon>
        <taxon>Rhodobacterales</taxon>
        <taxon>Roseobacteraceae</taxon>
        <taxon>Tateyamaria</taxon>
    </lineage>
</organism>
<keyword evidence="1" id="KW-0732">Signal</keyword>